<dbReference type="STRING" id="946077.W5A_09129"/>
<dbReference type="PANTHER" id="PTHR32183">
    <property type="match status" value="1"/>
</dbReference>
<dbReference type="InterPro" id="IPR008854">
    <property type="entry name" value="TPMT"/>
</dbReference>
<dbReference type="Gene3D" id="3.40.50.150">
    <property type="entry name" value="Vaccinia Virus protein VP39"/>
    <property type="match status" value="1"/>
</dbReference>
<dbReference type="InterPro" id="IPR029063">
    <property type="entry name" value="SAM-dependent_MTases_sf"/>
</dbReference>
<reference evidence="5 6" key="1">
    <citation type="journal article" date="2012" name="J. Bacteriol.">
        <title>Genome Sequence of the Halotolerant Bacterium Imtechella halotolerans K1T.</title>
        <authorList>
            <person name="Kumar S."/>
            <person name="Vikram S."/>
            <person name="Subramanian S."/>
            <person name="Raghava G.P."/>
            <person name="Pinnaka A.K."/>
        </authorList>
    </citation>
    <scope>NUCLEOTIDE SEQUENCE [LARGE SCALE GENOMIC DNA]</scope>
    <source>
        <strain evidence="5 6">K1</strain>
    </source>
</reference>
<dbReference type="EMBL" id="AJJU01000011">
    <property type="protein sequence ID" value="EID74386.1"/>
    <property type="molecule type" value="Genomic_DNA"/>
</dbReference>
<name>I0WDC0_9FLAO</name>
<comment type="caution">
    <text evidence="5">The sequence shown here is derived from an EMBL/GenBank/DDBJ whole genome shotgun (WGS) entry which is preliminary data.</text>
</comment>
<protein>
    <submittedName>
        <fullName evidence="5">Thiopurine S-methyltransferase</fullName>
    </submittedName>
</protein>
<evidence type="ECO:0000313" key="6">
    <source>
        <dbReference type="Proteomes" id="UP000005938"/>
    </source>
</evidence>
<keyword evidence="3 5" id="KW-0808">Transferase</keyword>
<evidence type="ECO:0000313" key="5">
    <source>
        <dbReference type="EMBL" id="EID74386.1"/>
    </source>
</evidence>
<dbReference type="GO" id="GO:0008757">
    <property type="term" value="F:S-adenosylmethionine-dependent methyltransferase activity"/>
    <property type="evidence" value="ECO:0007669"/>
    <property type="project" value="InterPro"/>
</dbReference>
<sequence>MNKEYWEQRYTNQETGWDIGSSSTPLKEYIEQLENKNLKILIPGAGNGHEVSLLHELGFNQVYILDIAKQPLDRFKINNPTFPIDHILHQDFFELQITFDLIIEQTFFCALPPLLRPDYAKKMYESLNDSGKLVGVLFDFPLTEKGPPFGGSKTEYHTYFTPYFQVNTMEKCYNSIKPRQGNELFVIFEKQIKTLL</sequence>
<dbReference type="SUPFAM" id="SSF53335">
    <property type="entry name" value="S-adenosyl-L-methionine-dependent methyltransferases"/>
    <property type="match status" value="1"/>
</dbReference>
<dbReference type="GO" id="GO:0032259">
    <property type="term" value="P:methylation"/>
    <property type="evidence" value="ECO:0007669"/>
    <property type="project" value="UniProtKB-KW"/>
</dbReference>
<evidence type="ECO:0000256" key="3">
    <source>
        <dbReference type="ARBA" id="ARBA00022679"/>
    </source>
</evidence>
<gene>
    <name evidence="5" type="ORF">W5A_09129</name>
</gene>
<proteinExistence type="predicted"/>
<dbReference type="Proteomes" id="UP000005938">
    <property type="component" value="Unassembled WGS sequence"/>
</dbReference>
<dbReference type="OrthoDB" id="9778208at2"/>
<dbReference type="PROSITE" id="PS51585">
    <property type="entry name" value="SAM_MT_TPMT"/>
    <property type="match status" value="1"/>
</dbReference>
<keyword evidence="1" id="KW-0597">Phosphoprotein</keyword>
<dbReference type="RefSeq" id="WP_008239734.1">
    <property type="nucleotide sequence ID" value="NZ_AJJU01000011.1"/>
</dbReference>
<evidence type="ECO:0000256" key="1">
    <source>
        <dbReference type="ARBA" id="ARBA00022553"/>
    </source>
</evidence>
<keyword evidence="6" id="KW-1185">Reference proteome</keyword>
<keyword evidence="2 5" id="KW-0489">Methyltransferase</keyword>
<organism evidence="5 6">
    <name type="scientific">Imtechella halotolerans K1</name>
    <dbReference type="NCBI Taxonomy" id="946077"/>
    <lineage>
        <taxon>Bacteria</taxon>
        <taxon>Pseudomonadati</taxon>
        <taxon>Bacteroidota</taxon>
        <taxon>Flavobacteriia</taxon>
        <taxon>Flavobacteriales</taxon>
        <taxon>Flavobacteriaceae</taxon>
        <taxon>Imtechella</taxon>
    </lineage>
</organism>
<dbReference type="eggNOG" id="COG0500">
    <property type="taxonomic scope" value="Bacteria"/>
</dbReference>
<evidence type="ECO:0000256" key="4">
    <source>
        <dbReference type="ARBA" id="ARBA00022691"/>
    </source>
</evidence>
<dbReference type="Pfam" id="PF05724">
    <property type="entry name" value="TPMT"/>
    <property type="match status" value="1"/>
</dbReference>
<accession>I0WDC0</accession>
<dbReference type="AlphaFoldDB" id="I0WDC0"/>
<dbReference type="CDD" id="cd02440">
    <property type="entry name" value="AdoMet_MTases"/>
    <property type="match status" value="1"/>
</dbReference>
<evidence type="ECO:0000256" key="2">
    <source>
        <dbReference type="ARBA" id="ARBA00022603"/>
    </source>
</evidence>
<keyword evidence="4" id="KW-0949">S-adenosyl-L-methionine</keyword>
<dbReference type="PANTHER" id="PTHR32183:SF6">
    <property type="entry name" value="CYSTEINE SULFINATE DESULFINASE_CYSTEINE DESULFURASE AND RELATED ENZYMES"/>
    <property type="match status" value="1"/>
</dbReference>